<dbReference type="RefSeq" id="WP_106294494.1">
    <property type="nucleotide sequence ID" value="NZ_PVTH01000009.1"/>
</dbReference>
<keyword evidence="4 5" id="KW-0694">RNA-binding</keyword>
<evidence type="ECO:0000256" key="3">
    <source>
        <dbReference type="ARBA" id="ARBA00022691"/>
    </source>
</evidence>
<dbReference type="InterPro" id="IPR029063">
    <property type="entry name" value="SAM-dependent_MTases_sf"/>
</dbReference>
<comment type="caution">
    <text evidence="5">Lacks conserved residue(s) required for the propagation of feature annotation.</text>
</comment>
<feature type="binding site" evidence="5">
    <location>
        <position position="273"/>
    </location>
    <ligand>
        <name>S-adenosyl-L-methionine</name>
        <dbReference type="ChEBI" id="CHEBI:59789"/>
    </ligand>
</feature>
<accession>A0A2T0TXN3</accession>
<dbReference type="GO" id="GO:0008173">
    <property type="term" value="F:RNA methyltransferase activity"/>
    <property type="evidence" value="ECO:0007669"/>
    <property type="project" value="InterPro"/>
</dbReference>
<feature type="binding site" evidence="5">
    <location>
        <position position="246"/>
    </location>
    <ligand>
        <name>S-adenosyl-L-methionine</name>
        <dbReference type="ChEBI" id="CHEBI:59789"/>
    </ligand>
</feature>
<proteinExistence type="inferred from homology"/>
<dbReference type="AlphaFoldDB" id="A0A2T0TXN3"/>
<dbReference type="Gene3D" id="3.40.50.150">
    <property type="entry name" value="Vaccinia Virus protein VP39"/>
    <property type="match status" value="1"/>
</dbReference>
<dbReference type="OrthoDB" id="9810297at2"/>
<evidence type="ECO:0000259" key="6">
    <source>
        <dbReference type="PROSITE" id="PS51686"/>
    </source>
</evidence>
<dbReference type="PROSITE" id="PS51686">
    <property type="entry name" value="SAM_MT_RSMB_NOP"/>
    <property type="match status" value="1"/>
</dbReference>
<dbReference type="GO" id="GO:0003723">
    <property type="term" value="F:RNA binding"/>
    <property type="evidence" value="ECO:0007669"/>
    <property type="project" value="UniProtKB-UniRule"/>
</dbReference>
<reference evidence="7 8" key="1">
    <citation type="submission" date="2018-03" db="EMBL/GenBank/DDBJ databases">
        <title>Genomic Encyclopedia of Type Strains, Phase III (KMG-III): the genomes of soil and plant-associated and newly described type strains.</title>
        <authorList>
            <person name="Whitman W."/>
        </authorList>
    </citation>
    <scope>NUCLEOTIDE SEQUENCE [LARGE SCALE GENOMIC DNA]</scope>
    <source>
        <strain evidence="7 8">CGMCC 1.9313</strain>
    </source>
</reference>
<evidence type="ECO:0000313" key="8">
    <source>
        <dbReference type="Proteomes" id="UP000238034"/>
    </source>
</evidence>
<dbReference type="PRINTS" id="PR02008">
    <property type="entry name" value="RCMTFAMILY"/>
</dbReference>
<organism evidence="7 8">
    <name type="scientific">Arcticibacter pallidicorallinus</name>
    <dbReference type="NCBI Taxonomy" id="1259464"/>
    <lineage>
        <taxon>Bacteria</taxon>
        <taxon>Pseudomonadati</taxon>
        <taxon>Bacteroidota</taxon>
        <taxon>Sphingobacteriia</taxon>
        <taxon>Sphingobacteriales</taxon>
        <taxon>Sphingobacteriaceae</taxon>
        <taxon>Arcticibacter</taxon>
    </lineage>
</organism>
<comment type="similarity">
    <text evidence="5">Belongs to the class I-like SAM-binding methyltransferase superfamily. RsmB/NOP family.</text>
</comment>
<dbReference type="InterPro" id="IPR049560">
    <property type="entry name" value="MeTrfase_RsmB-F_NOP2_cat"/>
</dbReference>
<dbReference type="Proteomes" id="UP000238034">
    <property type="component" value="Unassembled WGS sequence"/>
</dbReference>
<sequence>MSNKYENQLRTFLRILEAYPKTTQLSRFLPGYFREHKQMGSGDRRTASRLLYNYHRLGNACSSLPPEERLMLAEFLCEGRESLFLQSLKPELYAYADLPLEKRISYLEGAEYRFSLEDVYPFTNHLSKGVELRSFLTSFFEQPDLFIRIHPGRSEGVEAKLSENGVTYRRTNEHCLALPNGTKLDHLFPESMGKRQFEVQDLSSQRAGDFFKPLKYDYWWDACAASGGKSLHLYHQQPDIKLLVSDIRENILANLDERFANAGIKTYQKKILDLTKDPSLFLNSYQFDGIILDAPCTGSGTWGRSPELISQFEARQILTFQRLQRMIAGNVVKFLKEGKPLVYITCSVFKEENEANVDYLVEAYNLKIESMELIKGYDRRADSMFVARLIR</sequence>
<keyword evidence="8" id="KW-1185">Reference proteome</keyword>
<gene>
    <name evidence="7" type="ORF">B0I27_109137</name>
</gene>
<dbReference type="EMBL" id="PVTH01000009">
    <property type="protein sequence ID" value="PRY50413.1"/>
    <property type="molecule type" value="Genomic_DNA"/>
</dbReference>
<evidence type="ECO:0000256" key="2">
    <source>
        <dbReference type="ARBA" id="ARBA00022679"/>
    </source>
</evidence>
<evidence type="ECO:0000313" key="7">
    <source>
        <dbReference type="EMBL" id="PRY50413.1"/>
    </source>
</evidence>
<feature type="domain" description="SAM-dependent MTase RsmB/NOP-type" evidence="6">
    <location>
        <begin position="135"/>
        <end position="391"/>
    </location>
</feature>
<keyword evidence="2 5" id="KW-0808">Transferase</keyword>
<keyword evidence="3 5" id="KW-0949">S-adenosyl-L-methionine</keyword>
<comment type="caution">
    <text evidence="7">The sequence shown here is derived from an EMBL/GenBank/DDBJ whole genome shotgun (WGS) entry which is preliminary data.</text>
</comment>
<protein>
    <submittedName>
        <fullName evidence="7">16S rRNA (Cytosine967-C5)-methyltransferase</fullName>
    </submittedName>
</protein>
<dbReference type="PANTHER" id="PTHR22807:SF53">
    <property type="entry name" value="RIBOSOMAL RNA SMALL SUBUNIT METHYLTRANSFERASE B-RELATED"/>
    <property type="match status" value="1"/>
</dbReference>
<evidence type="ECO:0000256" key="4">
    <source>
        <dbReference type="ARBA" id="ARBA00022884"/>
    </source>
</evidence>
<keyword evidence="1 5" id="KW-0489">Methyltransferase</keyword>
<dbReference type="SUPFAM" id="SSF53335">
    <property type="entry name" value="S-adenosyl-L-methionine-dependent methyltransferases"/>
    <property type="match status" value="1"/>
</dbReference>
<dbReference type="Pfam" id="PF01189">
    <property type="entry name" value="Methyltr_RsmB-F"/>
    <property type="match status" value="1"/>
</dbReference>
<feature type="active site" description="Nucleophile" evidence="5">
    <location>
        <position position="346"/>
    </location>
</feature>
<feature type="binding site" evidence="5">
    <location>
        <position position="293"/>
    </location>
    <ligand>
        <name>S-adenosyl-L-methionine</name>
        <dbReference type="ChEBI" id="CHEBI:59789"/>
    </ligand>
</feature>
<dbReference type="GO" id="GO:0001510">
    <property type="term" value="P:RNA methylation"/>
    <property type="evidence" value="ECO:0007669"/>
    <property type="project" value="InterPro"/>
</dbReference>
<evidence type="ECO:0000256" key="1">
    <source>
        <dbReference type="ARBA" id="ARBA00022603"/>
    </source>
</evidence>
<dbReference type="InterPro" id="IPR023267">
    <property type="entry name" value="RCMT"/>
</dbReference>
<dbReference type="PANTHER" id="PTHR22807">
    <property type="entry name" value="NOP2 YEAST -RELATED NOL1/NOP2/FMU SUN DOMAIN-CONTAINING"/>
    <property type="match status" value="1"/>
</dbReference>
<evidence type="ECO:0000256" key="5">
    <source>
        <dbReference type="PROSITE-ProRule" id="PRU01023"/>
    </source>
</evidence>
<dbReference type="InterPro" id="IPR001678">
    <property type="entry name" value="MeTrfase_RsmB-F_NOP2_dom"/>
</dbReference>
<name>A0A2T0TXN3_9SPHI</name>